<protein>
    <submittedName>
        <fullName evidence="2">Uncharacterized protein</fullName>
    </submittedName>
</protein>
<keyword evidence="1" id="KW-0812">Transmembrane</keyword>
<dbReference type="Proteomes" id="UP001145069">
    <property type="component" value="Unassembled WGS sequence"/>
</dbReference>
<evidence type="ECO:0000313" key="2">
    <source>
        <dbReference type="EMBL" id="MDC3415867.1"/>
    </source>
</evidence>
<dbReference type="RefSeq" id="WP_272444843.1">
    <property type="nucleotide sequence ID" value="NZ_JAMQKC010000002.1"/>
</dbReference>
<gene>
    <name evidence="2" type="ORF">NC799_02955</name>
</gene>
<comment type="caution">
    <text evidence="2">The sequence shown here is derived from an EMBL/GenBank/DDBJ whole genome shotgun (WGS) entry which is preliminary data.</text>
</comment>
<reference evidence="2" key="1">
    <citation type="submission" date="2022-06" db="EMBL/GenBank/DDBJ databases">
        <title>Aquibacillus sp. a new bacterium isolated from soil saline samples.</title>
        <authorList>
            <person name="Galisteo C."/>
            <person name="De La Haba R."/>
            <person name="Sanchez-Porro C."/>
            <person name="Ventosa A."/>
        </authorList>
    </citation>
    <scope>NUCLEOTIDE SEQUENCE</scope>
    <source>
        <strain evidence="2">3ASR75-54</strain>
    </source>
</reference>
<accession>A0A9X4ADS2</accession>
<proteinExistence type="predicted"/>
<dbReference type="AlphaFoldDB" id="A0A9X4ADS2"/>
<sequence length="76" mass="8630">MKLIGILIIVTLICWYEVPKMRKQKMKKELILFTFFLSISTGLAVLMVIGVPVPNPADMLIRLFSPIGLETGRLLR</sequence>
<keyword evidence="3" id="KW-1185">Reference proteome</keyword>
<organism evidence="2 3">
    <name type="scientific">Aquibacillus salsiterrae</name>
    <dbReference type="NCBI Taxonomy" id="2950439"/>
    <lineage>
        <taxon>Bacteria</taxon>
        <taxon>Bacillati</taxon>
        <taxon>Bacillota</taxon>
        <taxon>Bacilli</taxon>
        <taxon>Bacillales</taxon>
        <taxon>Bacillaceae</taxon>
        <taxon>Aquibacillus</taxon>
    </lineage>
</organism>
<keyword evidence="1" id="KW-1133">Transmembrane helix</keyword>
<keyword evidence="1" id="KW-0472">Membrane</keyword>
<name>A0A9X4ADS2_9BACI</name>
<feature type="transmembrane region" description="Helical" evidence="1">
    <location>
        <begin position="30"/>
        <end position="53"/>
    </location>
</feature>
<evidence type="ECO:0000256" key="1">
    <source>
        <dbReference type="SAM" id="Phobius"/>
    </source>
</evidence>
<evidence type="ECO:0000313" key="3">
    <source>
        <dbReference type="Proteomes" id="UP001145069"/>
    </source>
</evidence>
<dbReference type="EMBL" id="JAMQKC010000002">
    <property type="protein sequence ID" value="MDC3415867.1"/>
    <property type="molecule type" value="Genomic_DNA"/>
</dbReference>